<evidence type="ECO:0000259" key="2">
    <source>
        <dbReference type="PROSITE" id="PS50004"/>
    </source>
</evidence>
<feature type="region of interest" description="Disordered" evidence="1">
    <location>
        <begin position="502"/>
        <end position="538"/>
    </location>
</feature>
<feature type="compositionally biased region" description="Basic residues" evidence="1">
    <location>
        <begin position="409"/>
        <end position="420"/>
    </location>
</feature>
<dbReference type="EMBL" id="KQ087184">
    <property type="protein sequence ID" value="KLT44803.1"/>
    <property type="molecule type" value="Genomic_DNA"/>
</dbReference>
<dbReference type="InterPro" id="IPR035892">
    <property type="entry name" value="C2_domain_sf"/>
</dbReference>
<dbReference type="STRING" id="879819.A0A0J0XUP9"/>
<reference evidence="3 4" key="1">
    <citation type="submission" date="2015-03" db="EMBL/GenBank/DDBJ databases">
        <title>Genomics and transcriptomics of the oil-accumulating basidiomycete yeast T. oleaginosus allow insights into substrate utilization and the diverse evolutionary trajectories of mating systems in fungi.</title>
        <authorList>
            <consortium name="DOE Joint Genome Institute"/>
            <person name="Kourist R."/>
            <person name="Kracht O."/>
            <person name="Bracharz F."/>
            <person name="Lipzen A."/>
            <person name="Nolan M."/>
            <person name="Ohm R."/>
            <person name="Grigoriev I."/>
            <person name="Sun S."/>
            <person name="Heitman J."/>
            <person name="Bruck T."/>
            <person name="Nowrousian M."/>
        </authorList>
    </citation>
    <scope>NUCLEOTIDE SEQUENCE [LARGE SCALE GENOMIC DNA]</scope>
    <source>
        <strain evidence="3 4">IBC0246</strain>
    </source>
</reference>
<organism evidence="3 4">
    <name type="scientific">Cutaneotrichosporon oleaginosum</name>
    <dbReference type="NCBI Taxonomy" id="879819"/>
    <lineage>
        <taxon>Eukaryota</taxon>
        <taxon>Fungi</taxon>
        <taxon>Dikarya</taxon>
        <taxon>Basidiomycota</taxon>
        <taxon>Agaricomycotina</taxon>
        <taxon>Tremellomycetes</taxon>
        <taxon>Trichosporonales</taxon>
        <taxon>Trichosporonaceae</taxon>
        <taxon>Cutaneotrichosporon</taxon>
    </lineage>
</organism>
<dbReference type="AlphaFoldDB" id="A0A0J0XUP9"/>
<feature type="compositionally biased region" description="Basic residues" evidence="1">
    <location>
        <begin position="502"/>
        <end position="511"/>
    </location>
</feature>
<feature type="region of interest" description="Disordered" evidence="1">
    <location>
        <begin position="1"/>
        <end position="22"/>
    </location>
</feature>
<dbReference type="Pfam" id="PF00168">
    <property type="entry name" value="C2"/>
    <property type="match status" value="1"/>
</dbReference>
<dbReference type="PANTHER" id="PTHR47800:SF5">
    <property type="entry name" value="FER-1-LIKE PROTEIN 6"/>
    <property type="match status" value="1"/>
</dbReference>
<feature type="compositionally biased region" description="Basic and acidic residues" evidence="1">
    <location>
        <begin position="7"/>
        <end position="16"/>
    </location>
</feature>
<dbReference type="OrthoDB" id="73919at2759"/>
<name>A0A0J0XUP9_9TREE</name>
<proteinExistence type="predicted"/>
<dbReference type="PANTHER" id="PTHR47800">
    <property type="entry name" value="C2 DOMAIN-CONTAINING PROTEIN"/>
    <property type="match status" value="1"/>
</dbReference>
<gene>
    <name evidence="3" type="ORF">CC85DRAFT_283097</name>
</gene>
<dbReference type="SUPFAM" id="SSF49562">
    <property type="entry name" value="C2 domain (Calcium/lipid-binding domain, CaLB)"/>
    <property type="match status" value="1"/>
</dbReference>
<protein>
    <recommendedName>
        <fullName evidence="2">C2 domain-containing protein</fullName>
    </recommendedName>
</protein>
<dbReference type="RefSeq" id="XP_018281294.1">
    <property type="nucleotide sequence ID" value="XM_018422223.1"/>
</dbReference>
<evidence type="ECO:0000313" key="3">
    <source>
        <dbReference type="EMBL" id="KLT44803.1"/>
    </source>
</evidence>
<feature type="compositionally biased region" description="Low complexity" evidence="1">
    <location>
        <begin position="574"/>
        <end position="592"/>
    </location>
</feature>
<dbReference type="GO" id="GO:0010628">
    <property type="term" value="P:positive regulation of gene expression"/>
    <property type="evidence" value="ECO:0007669"/>
    <property type="project" value="TreeGrafter"/>
</dbReference>
<evidence type="ECO:0000313" key="4">
    <source>
        <dbReference type="Proteomes" id="UP000053611"/>
    </source>
</evidence>
<feature type="domain" description="C2" evidence="2">
    <location>
        <begin position="8"/>
        <end position="139"/>
    </location>
</feature>
<feature type="compositionally biased region" description="Low complexity" evidence="1">
    <location>
        <begin position="518"/>
        <end position="527"/>
    </location>
</feature>
<feature type="compositionally biased region" description="Basic and acidic residues" evidence="1">
    <location>
        <begin position="381"/>
        <end position="403"/>
    </location>
</feature>
<dbReference type="InterPro" id="IPR000008">
    <property type="entry name" value="C2_dom"/>
</dbReference>
<evidence type="ECO:0000256" key="1">
    <source>
        <dbReference type="SAM" id="MobiDB-lite"/>
    </source>
</evidence>
<feature type="region of interest" description="Disordered" evidence="1">
    <location>
        <begin position="560"/>
        <end position="634"/>
    </location>
</feature>
<dbReference type="SMART" id="SM00239">
    <property type="entry name" value="C2"/>
    <property type="match status" value="1"/>
</dbReference>
<feature type="region of interest" description="Disordered" evidence="1">
    <location>
        <begin position="381"/>
        <end position="448"/>
    </location>
</feature>
<dbReference type="PROSITE" id="PS50004">
    <property type="entry name" value="C2"/>
    <property type="match status" value="1"/>
</dbReference>
<dbReference type="Gene3D" id="2.60.40.150">
    <property type="entry name" value="C2 domain"/>
    <property type="match status" value="1"/>
</dbReference>
<keyword evidence="4" id="KW-1185">Reference proteome</keyword>
<sequence length="634" mass="71422">MGKNKKKPDGGRDKTPLEPSKGPTYTLRIVFHSAQHLPIADFGTQSSDPFILAQCNAGLPTRHKMDPEVRFRSATARRTLNPKWDAEWVIAGVPAHGCELKVRVYDEDNGTHDDLLGRVHVRTGPLEEGLKLEGREYELRKSGADWRAWTWRACRKPVDDEARKEASLTMSVEVLGRTKVEVGKVYTVNSFWWTHYSPLLGRVVNTTSPDADDDEESANFQANQLQLAGPVPNELYHRYVDFQMFVPWMFESKGLRGRFLHAMLHRQHESVYHYDAETEYGRLPGPGKAMGQRFLDMTFWGQGKRIFTYVITLDGLMRFTETGPEFGIDMLSKHTMHSDVNVYVAYSGEFFVRKYRPDAPGEDVAAKYERNSLDIELEEGAMHGEKSGGGEEQGLEVKPRQRGPDTNTKRFRHEHGRRRAARDAQYDVPPQETTLHGPGSRRRSTDPADYELVIDNDSGTYRPDKELLPILAKYLSEQFGGLHIAVLSCTDDVDQEIKKRRLKAKAKRTGRRLYTQANSSNSSLSSSDAEAFEEGRHHLSGREKGLDFVTDPLKFAKERYHHGVDKLKRQKSGESNAEGSPSAPSPSAETPSVDSPHDTPGISEKAGLDARRSPNLNPNHPPTQSSDQAQSEKV</sequence>
<feature type="compositionally biased region" description="Polar residues" evidence="1">
    <location>
        <begin position="614"/>
        <end position="634"/>
    </location>
</feature>
<accession>A0A0J0XUP9</accession>
<dbReference type="GeneID" id="28982826"/>
<dbReference type="Proteomes" id="UP000053611">
    <property type="component" value="Unassembled WGS sequence"/>
</dbReference>